<dbReference type="Gene3D" id="1.10.418.10">
    <property type="entry name" value="Calponin-like domain"/>
    <property type="match status" value="1"/>
</dbReference>
<reference evidence="13" key="1">
    <citation type="submission" date="2021-01" db="EMBL/GenBank/DDBJ databases">
        <authorList>
            <person name="Corre E."/>
            <person name="Pelletier E."/>
            <person name="Niang G."/>
            <person name="Scheremetjew M."/>
            <person name="Finn R."/>
            <person name="Kale V."/>
            <person name="Holt S."/>
            <person name="Cochrane G."/>
            <person name="Meng A."/>
            <person name="Brown T."/>
            <person name="Cohen L."/>
        </authorList>
    </citation>
    <scope>NUCLEOTIDE SEQUENCE</scope>
    <source>
        <strain evidence="13">CCMP1320</strain>
    </source>
</reference>
<dbReference type="GO" id="GO:0005874">
    <property type="term" value="C:microtubule"/>
    <property type="evidence" value="ECO:0007669"/>
    <property type="project" value="UniProtKB-KW"/>
</dbReference>
<dbReference type="InterPro" id="IPR004953">
    <property type="entry name" value="EB1_C"/>
</dbReference>
<dbReference type="SUPFAM" id="SSF47576">
    <property type="entry name" value="Calponin-homology domain, CH-domain"/>
    <property type="match status" value="1"/>
</dbReference>
<organism evidence="13">
    <name type="scientific">Dunaliella tertiolecta</name>
    <name type="common">Green alga</name>
    <dbReference type="NCBI Taxonomy" id="3047"/>
    <lineage>
        <taxon>Eukaryota</taxon>
        <taxon>Viridiplantae</taxon>
        <taxon>Chlorophyta</taxon>
        <taxon>core chlorophytes</taxon>
        <taxon>Chlorophyceae</taxon>
        <taxon>CS clade</taxon>
        <taxon>Chlamydomonadales</taxon>
        <taxon>Dunaliellaceae</taxon>
        <taxon>Dunaliella</taxon>
    </lineage>
</organism>
<dbReference type="InterPro" id="IPR036133">
    <property type="entry name" value="EB1_C_sf"/>
</dbReference>
<keyword evidence="4 9" id="KW-0493">Microtubule</keyword>
<dbReference type="AlphaFoldDB" id="A0A7S3VHB9"/>
<evidence type="ECO:0000256" key="2">
    <source>
        <dbReference type="ARBA" id="ARBA00022490"/>
    </source>
</evidence>
<evidence type="ECO:0000256" key="9">
    <source>
        <dbReference type="PROSITE-ProRule" id="PRU00576"/>
    </source>
</evidence>
<dbReference type="CDD" id="cd00014">
    <property type="entry name" value="CH_SF"/>
    <property type="match status" value="1"/>
</dbReference>
<comment type="similarity">
    <text evidence="1">Belongs to the MAPRE family.</text>
</comment>
<sequence length="287" mass="31207">MANSGAYSMGRSELLGWINETLGTRFSRIEDTANGATACQLMDALHPGSVPMKKVDCNAKNEYDMINNYKVLQDVFNKLNVEKYIEVNKLIKAKPLDNTEFMQWFKMYHDQVTGGQPILDYDGPGRRAHSKTGDIKGAPAPQPGAKAQQSMRQMATPTGAGSMPRRGPSITARPTAGSAATSPTAPSHNNKAVADLSAHLNDVSLRADGLEKEKEFYYSKLRDIELLCQTPTICDIPIIQRVEAILYAATQAEGRQALTDAQQDFAGGVFLDVEGGAQEEEQGAPVE</sequence>
<dbReference type="EMBL" id="HBIP01000179">
    <property type="protein sequence ID" value="CAE0485055.1"/>
    <property type="molecule type" value="Transcribed_RNA"/>
</dbReference>
<dbReference type="GO" id="GO:0008017">
    <property type="term" value="F:microtubule binding"/>
    <property type="evidence" value="ECO:0007669"/>
    <property type="project" value="InterPro"/>
</dbReference>
<feature type="compositionally biased region" description="Low complexity" evidence="10">
    <location>
        <begin position="171"/>
        <end position="187"/>
    </location>
</feature>
<evidence type="ECO:0000259" key="12">
    <source>
        <dbReference type="PROSITE" id="PS51230"/>
    </source>
</evidence>
<dbReference type="PROSITE" id="PS51230">
    <property type="entry name" value="EB1_C"/>
    <property type="match status" value="1"/>
</dbReference>
<dbReference type="GO" id="GO:0051301">
    <property type="term" value="P:cell division"/>
    <property type="evidence" value="ECO:0007669"/>
    <property type="project" value="UniProtKB-KW"/>
</dbReference>
<dbReference type="Gene3D" id="1.20.5.1430">
    <property type="match status" value="1"/>
</dbReference>
<dbReference type="InterPro" id="IPR001715">
    <property type="entry name" value="CH_dom"/>
</dbReference>
<evidence type="ECO:0000256" key="5">
    <source>
        <dbReference type="ARBA" id="ARBA00022776"/>
    </source>
</evidence>
<evidence type="ECO:0000256" key="7">
    <source>
        <dbReference type="ARBA" id="ARBA00023306"/>
    </source>
</evidence>
<evidence type="ECO:0000313" key="13">
    <source>
        <dbReference type="EMBL" id="CAE0485055.1"/>
    </source>
</evidence>
<evidence type="ECO:0000259" key="11">
    <source>
        <dbReference type="PROSITE" id="PS50021"/>
    </source>
</evidence>
<name>A0A7S3VHB9_DUNTE</name>
<dbReference type="GO" id="GO:0009524">
    <property type="term" value="C:phragmoplast"/>
    <property type="evidence" value="ECO:0007669"/>
    <property type="project" value="UniProtKB-SubCell"/>
</dbReference>
<dbReference type="FunFam" id="1.10.418.10:FF:000028">
    <property type="entry name" value="RP/EB family microtubule-associated protein"/>
    <property type="match status" value="1"/>
</dbReference>
<evidence type="ECO:0000256" key="4">
    <source>
        <dbReference type="ARBA" id="ARBA00022701"/>
    </source>
</evidence>
<evidence type="ECO:0000256" key="8">
    <source>
        <dbReference type="ARBA" id="ARBA00060413"/>
    </source>
</evidence>
<keyword evidence="6" id="KW-0206">Cytoskeleton</keyword>
<keyword evidence="7" id="KW-0131">Cell cycle</keyword>
<dbReference type="Pfam" id="PF03271">
    <property type="entry name" value="EB1"/>
    <property type="match status" value="1"/>
</dbReference>
<feature type="region of interest" description="Disordered" evidence="10">
    <location>
        <begin position="122"/>
        <end position="190"/>
    </location>
</feature>
<proteinExistence type="inferred from homology"/>
<protein>
    <submittedName>
        <fullName evidence="13">Uncharacterized protein</fullName>
    </submittedName>
</protein>
<feature type="domain" description="EB1 C-terminal" evidence="12">
    <location>
        <begin position="185"/>
        <end position="255"/>
    </location>
</feature>
<evidence type="ECO:0000256" key="6">
    <source>
        <dbReference type="ARBA" id="ARBA00023212"/>
    </source>
</evidence>
<keyword evidence="2" id="KW-0963">Cytoplasm</keyword>
<dbReference type="PROSITE" id="PS50021">
    <property type="entry name" value="CH"/>
    <property type="match status" value="1"/>
</dbReference>
<feature type="compositionally biased region" description="Low complexity" evidence="10">
    <location>
        <begin position="136"/>
        <end position="149"/>
    </location>
</feature>
<keyword evidence="5" id="KW-0498">Mitosis</keyword>
<evidence type="ECO:0000256" key="10">
    <source>
        <dbReference type="SAM" id="MobiDB-lite"/>
    </source>
</evidence>
<evidence type="ECO:0000256" key="1">
    <source>
        <dbReference type="ARBA" id="ARBA00010729"/>
    </source>
</evidence>
<dbReference type="GO" id="GO:0009652">
    <property type="term" value="P:thigmotropism"/>
    <property type="evidence" value="ECO:0007669"/>
    <property type="project" value="UniProtKB-ARBA"/>
</dbReference>
<accession>A0A7S3VHB9</accession>
<evidence type="ECO:0000256" key="3">
    <source>
        <dbReference type="ARBA" id="ARBA00022618"/>
    </source>
</evidence>
<dbReference type="SUPFAM" id="SSF140612">
    <property type="entry name" value="EB1 dimerisation domain-like"/>
    <property type="match status" value="1"/>
</dbReference>
<dbReference type="PANTHER" id="PTHR10623">
    <property type="entry name" value="MICROTUBULE-ASSOCIATED PROTEIN RP/EB FAMILY MEMBER"/>
    <property type="match status" value="1"/>
</dbReference>
<comment type="subcellular location">
    <subcellularLocation>
        <location evidence="8">Cytoplasm</location>
        <location evidence="8">Cytoskeleton</location>
        <location evidence="8">Phragmoplast</location>
    </subcellularLocation>
</comment>
<dbReference type="InterPro" id="IPR027328">
    <property type="entry name" value="MAPRE"/>
</dbReference>
<keyword evidence="3" id="KW-0132">Cell division</keyword>
<dbReference type="Pfam" id="PF00307">
    <property type="entry name" value="CH"/>
    <property type="match status" value="1"/>
</dbReference>
<feature type="domain" description="Calponin-homology (CH)" evidence="11">
    <location>
        <begin position="8"/>
        <end position="110"/>
    </location>
</feature>
<gene>
    <name evidence="13" type="ORF">DTER00134_LOCUS94</name>
</gene>
<dbReference type="InterPro" id="IPR036872">
    <property type="entry name" value="CH_dom_sf"/>
</dbReference>